<dbReference type="SUPFAM" id="SSF48576">
    <property type="entry name" value="Terpenoid synthases"/>
    <property type="match status" value="1"/>
</dbReference>
<keyword evidence="1 2" id="KW-0456">Lyase</keyword>
<dbReference type="OrthoDB" id="4183143at2"/>
<dbReference type="InterPro" id="IPR008949">
    <property type="entry name" value="Isoprenoid_synthase_dom_sf"/>
</dbReference>
<dbReference type="PANTHER" id="PTHR35201:SF4">
    <property type="entry name" value="BETA-PINACENE SYNTHASE-RELATED"/>
    <property type="match status" value="1"/>
</dbReference>
<comment type="caution">
    <text evidence="3">The sequence shown here is derived from an EMBL/GenBank/DDBJ whole genome shotgun (WGS) entry which is preliminary data.</text>
</comment>
<sequence>MSAPTVTDLPIAFRLPELANTLPKAFHPETDRLMDESRWWARRHLGFAYAGNTGRVDKNVDGTLLVSLSMPHADYELALCAAKVMNYLIGIENSLVDKAGLGGSSFATRNVFGRFMADLIGWGDGHTPLSEDFGWLRNRMPRDRWTRFVSYLEDFAHGFTTELEDWRDAGVSDYDTYMRDRRHSLGVRWLFGFAEEAIRDLRIPPQAFEHPDVVEIHDTAIDGYTLINDLVSYRKELVMGDHVNLVYHLGESEGLDLEGAMNRICALIDETEGKFLDLRDRISNGPHGDAPGMRGYLNEVGHIMTSNLWWATVSERYQPGGFPWDGSIAGTMTFHRDRVDFLADPPADD</sequence>
<dbReference type="AlphaFoldDB" id="A0A401YR58"/>
<protein>
    <recommendedName>
        <fullName evidence="2">Terpene synthase</fullName>
        <ecNumber evidence="2">4.2.3.-</ecNumber>
    </recommendedName>
</protein>
<dbReference type="Pfam" id="PF19086">
    <property type="entry name" value="Terpene_syn_C_2"/>
    <property type="match status" value="1"/>
</dbReference>
<dbReference type="InterPro" id="IPR034686">
    <property type="entry name" value="Terpene_cyclase-like_2"/>
</dbReference>
<evidence type="ECO:0000256" key="2">
    <source>
        <dbReference type="RuleBase" id="RU366034"/>
    </source>
</evidence>
<name>A0A401YR58_9ACTN</name>
<proteinExistence type="inferred from homology"/>
<dbReference type="GO" id="GO:0010333">
    <property type="term" value="F:terpene synthase activity"/>
    <property type="evidence" value="ECO:0007669"/>
    <property type="project" value="InterPro"/>
</dbReference>
<dbReference type="GO" id="GO:0046872">
    <property type="term" value="F:metal ion binding"/>
    <property type="evidence" value="ECO:0007669"/>
    <property type="project" value="UniProtKB-KW"/>
</dbReference>
<evidence type="ECO:0000256" key="1">
    <source>
        <dbReference type="ARBA" id="ARBA00023239"/>
    </source>
</evidence>
<organism evidence="3 4">
    <name type="scientific">Embleya hyalina</name>
    <dbReference type="NCBI Taxonomy" id="516124"/>
    <lineage>
        <taxon>Bacteria</taxon>
        <taxon>Bacillati</taxon>
        <taxon>Actinomycetota</taxon>
        <taxon>Actinomycetes</taxon>
        <taxon>Kitasatosporales</taxon>
        <taxon>Streptomycetaceae</taxon>
        <taxon>Embleya</taxon>
    </lineage>
</organism>
<dbReference type="RefSeq" id="WP_126639097.1">
    <property type="nucleotide sequence ID" value="NZ_BIFH01000022.1"/>
</dbReference>
<keyword evidence="2" id="KW-0479">Metal-binding</keyword>
<reference evidence="3 4" key="1">
    <citation type="submission" date="2018-12" db="EMBL/GenBank/DDBJ databases">
        <title>Draft genome sequence of Embleya hyalina NBRC 13850T.</title>
        <authorList>
            <person name="Komaki H."/>
            <person name="Hosoyama A."/>
            <person name="Kimura A."/>
            <person name="Ichikawa N."/>
            <person name="Tamura T."/>
        </authorList>
    </citation>
    <scope>NUCLEOTIDE SEQUENCE [LARGE SCALE GENOMIC DNA]</scope>
    <source>
        <strain evidence="3 4">NBRC 13850</strain>
    </source>
</reference>
<dbReference type="EMBL" id="BIFH01000022">
    <property type="protein sequence ID" value="GCD97090.1"/>
    <property type="molecule type" value="Genomic_DNA"/>
</dbReference>
<dbReference type="Proteomes" id="UP000286931">
    <property type="component" value="Unassembled WGS sequence"/>
</dbReference>
<dbReference type="Gene3D" id="1.10.600.10">
    <property type="entry name" value="Farnesyl Diphosphate Synthase"/>
    <property type="match status" value="1"/>
</dbReference>
<keyword evidence="2" id="KW-0460">Magnesium</keyword>
<dbReference type="EC" id="4.2.3.-" evidence="2"/>
<keyword evidence="4" id="KW-1185">Reference proteome</keyword>
<gene>
    <name evidence="3" type="ORF">EHYA_04777</name>
</gene>
<evidence type="ECO:0000313" key="4">
    <source>
        <dbReference type="Proteomes" id="UP000286931"/>
    </source>
</evidence>
<evidence type="ECO:0000313" key="3">
    <source>
        <dbReference type="EMBL" id="GCD97090.1"/>
    </source>
</evidence>
<comment type="cofactor">
    <cofactor evidence="2">
        <name>Mg(2+)</name>
        <dbReference type="ChEBI" id="CHEBI:18420"/>
    </cofactor>
</comment>
<accession>A0A401YR58</accession>
<comment type="similarity">
    <text evidence="2">Belongs to the terpene synthase family.</text>
</comment>
<dbReference type="PANTHER" id="PTHR35201">
    <property type="entry name" value="TERPENE SYNTHASE"/>
    <property type="match status" value="1"/>
</dbReference>